<evidence type="ECO:0000313" key="3">
    <source>
        <dbReference type="Proteomes" id="UP000010469"/>
    </source>
</evidence>
<feature type="domain" description="Lipoyl-binding" evidence="1">
    <location>
        <begin position="2"/>
        <end position="77"/>
    </location>
</feature>
<name>L0A9J2_CALLD</name>
<gene>
    <name evidence="2" type="ordered locus">Calag_0305</name>
</gene>
<keyword evidence="2" id="KW-0012">Acyltransferase</keyword>
<organism evidence="2 3">
    <name type="scientific">Caldisphaera lagunensis (strain DSM 15908 / JCM 11604 / ANMR 0165 / IC-154)</name>
    <dbReference type="NCBI Taxonomy" id="1056495"/>
    <lineage>
        <taxon>Archaea</taxon>
        <taxon>Thermoproteota</taxon>
        <taxon>Thermoprotei</taxon>
        <taxon>Acidilobales</taxon>
        <taxon>Caldisphaeraceae</taxon>
        <taxon>Caldisphaera</taxon>
    </lineage>
</organism>
<keyword evidence="2" id="KW-0670">Pyruvate</keyword>
<protein>
    <submittedName>
        <fullName evidence="2">Pyruvate/2-oxoglutarate dehydrogenase complex, dihydrolipoamide acyltransferase component</fullName>
    </submittedName>
</protein>
<evidence type="ECO:0000313" key="2">
    <source>
        <dbReference type="EMBL" id="AFZ70084.1"/>
    </source>
</evidence>
<reference evidence="3" key="1">
    <citation type="submission" date="2012-03" db="EMBL/GenBank/DDBJ databases">
        <title>Complete genome of Caldisphaera lagunensis DSM 15908.</title>
        <authorList>
            <person name="Lucas S."/>
            <person name="Copeland A."/>
            <person name="Lapidus A."/>
            <person name="Glavina del Rio T."/>
            <person name="Dalin E."/>
            <person name="Tice H."/>
            <person name="Bruce D."/>
            <person name="Goodwin L."/>
            <person name="Pitluck S."/>
            <person name="Peters L."/>
            <person name="Mikhailova N."/>
            <person name="Teshima H."/>
            <person name="Kyrpides N."/>
            <person name="Mavromatis K."/>
            <person name="Ivanova N."/>
            <person name="Brettin T."/>
            <person name="Detter J.C."/>
            <person name="Han C."/>
            <person name="Larimer F."/>
            <person name="Land M."/>
            <person name="Hauser L."/>
            <person name="Markowitz V."/>
            <person name="Cheng J.-F."/>
            <person name="Hugenholtz P."/>
            <person name="Woyke T."/>
            <person name="Wu D."/>
            <person name="Spring S."/>
            <person name="Schroeder M."/>
            <person name="Brambilla E."/>
            <person name="Klenk H.-P."/>
            <person name="Eisen J.A."/>
        </authorList>
    </citation>
    <scope>NUCLEOTIDE SEQUENCE [LARGE SCALE GENOMIC DNA]</scope>
    <source>
        <strain evidence="3">DSM 15908 / JCM 11604 / IC-154</strain>
    </source>
</reference>
<dbReference type="SUPFAM" id="SSF51230">
    <property type="entry name" value="Single hybrid motif"/>
    <property type="match status" value="1"/>
</dbReference>
<dbReference type="InterPro" id="IPR000089">
    <property type="entry name" value="Biotin_lipoyl"/>
</dbReference>
<dbReference type="Pfam" id="PF00364">
    <property type="entry name" value="Biotin_lipoyl"/>
    <property type="match status" value="1"/>
</dbReference>
<keyword evidence="2" id="KW-0808">Transferase</keyword>
<dbReference type="GeneID" id="14211565"/>
<dbReference type="OrthoDB" id="99914at2157"/>
<evidence type="ECO:0000259" key="1">
    <source>
        <dbReference type="PROSITE" id="PS50968"/>
    </source>
</evidence>
<proteinExistence type="predicted"/>
<dbReference type="Gene3D" id="2.40.50.100">
    <property type="match status" value="1"/>
</dbReference>
<accession>L0A9J2</accession>
<keyword evidence="3" id="KW-1185">Reference proteome</keyword>
<dbReference type="GO" id="GO:0016746">
    <property type="term" value="F:acyltransferase activity"/>
    <property type="evidence" value="ECO:0007669"/>
    <property type="project" value="UniProtKB-KW"/>
</dbReference>
<dbReference type="STRING" id="1056495.Calag_0305"/>
<dbReference type="RefSeq" id="WP_015231982.1">
    <property type="nucleotide sequence ID" value="NC_019791.1"/>
</dbReference>
<dbReference type="EMBL" id="CP003378">
    <property type="protein sequence ID" value="AFZ70084.1"/>
    <property type="molecule type" value="Genomic_DNA"/>
</dbReference>
<dbReference type="HOGENOM" id="CLU_2613437_0_0_2"/>
<dbReference type="eggNOG" id="arCOG02700">
    <property type="taxonomic scope" value="Archaea"/>
</dbReference>
<dbReference type="Proteomes" id="UP000010469">
    <property type="component" value="Chromosome"/>
</dbReference>
<dbReference type="AlphaFoldDB" id="L0A9J2"/>
<sequence>MIIQVPNSWDFNKFGYGIVADWYKKEGESVKEGEIICLIMVSKVRVEVKSNQSGKLVKIIANKGTKVKPGDALAEIE</sequence>
<dbReference type="InParanoid" id="L0A9J2"/>
<dbReference type="InterPro" id="IPR011053">
    <property type="entry name" value="Single_hybrid_motif"/>
</dbReference>
<dbReference type="CDD" id="cd06849">
    <property type="entry name" value="lipoyl_domain"/>
    <property type="match status" value="1"/>
</dbReference>
<dbReference type="KEGG" id="clg:Calag_0305"/>
<dbReference type="PROSITE" id="PS50968">
    <property type="entry name" value="BIOTINYL_LIPOYL"/>
    <property type="match status" value="1"/>
</dbReference>